<gene>
    <name evidence="1" type="ORF">PBS003_LOCUS7912</name>
</gene>
<dbReference type="AlphaFoldDB" id="A0AAU9LC68"/>
<dbReference type="Proteomes" id="UP001160483">
    <property type="component" value="Unassembled WGS sequence"/>
</dbReference>
<name>A0AAU9LC68_9STRA</name>
<dbReference type="EMBL" id="CAKKTJ010000327">
    <property type="protein sequence ID" value="CAH0481306.1"/>
    <property type="molecule type" value="Genomic_DNA"/>
</dbReference>
<evidence type="ECO:0000313" key="2">
    <source>
        <dbReference type="Proteomes" id="UP001160483"/>
    </source>
</evidence>
<evidence type="ECO:0000313" key="1">
    <source>
        <dbReference type="EMBL" id="CAH0481306.1"/>
    </source>
</evidence>
<sequence length="481" mass="53108">MEVNFKGDQAEGIMWSKVDDQALTRLMQVEEDPSSRFVDFSNATDLEQYISDTEQALIGWHLDNKGHASLETLNGIFAKRLRPQKRRQAAALDAAVWPDTTTHGRMKSLMLPFKTLLGTQEMANGLEYFTPTMLSVDDASKDYLWEMRGIEMSEIEKEKETGTSISLSASAFEADVKPQFYRQQSLKTFKNVFEPSHGTWIGLAVPEAPGNVSMSFETESISELNFNHSYISGLLDFFKIKLQSSPHVKEKCRIETDKSEDLAISMTVSASFAFSWNRTNDPREVAISENLLAWRSLEPQQLTETNNQSPRIRNKLFGENHPIPLLGSSTSPLDKMDLTSAGHSCVKKPRLLLSKRVAILVQVCSNSRELHKDIMGSELSPPMPLLFSPSKALNTPSAGQCGEAAQTQLLSTVPESIPAARAAVTFVLSNAISSFVSAASWKGSDLEGFGGLCSSCSMMAKTNKIKMVVKMKNTVAGLVTM</sequence>
<protein>
    <submittedName>
        <fullName evidence="1">Uncharacterized protein</fullName>
    </submittedName>
</protein>
<accession>A0AAU9LC68</accession>
<comment type="caution">
    <text evidence="1">The sequence shown here is derived from an EMBL/GenBank/DDBJ whole genome shotgun (WGS) entry which is preliminary data.</text>
</comment>
<reference evidence="1" key="1">
    <citation type="submission" date="2021-11" db="EMBL/GenBank/DDBJ databases">
        <authorList>
            <person name="Islam A."/>
            <person name="Islam S."/>
            <person name="Flora M.S."/>
            <person name="Rahman M."/>
            <person name="Ziaur R.M."/>
            <person name="Epstein J.H."/>
            <person name="Hassan M."/>
            <person name="Klassen M."/>
            <person name="Woodard K."/>
            <person name="Webb A."/>
            <person name="Webby R.J."/>
            <person name="El Zowalaty M.E."/>
        </authorList>
    </citation>
    <scope>NUCLEOTIDE SEQUENCE</scope>
    <source>
        <strain evidence="1">Pbs3</strain>
    </source>
</reference>
<proteinExistence type="predicted"/>
<organism evidence="1 2">
    <name type="scientific">Peronospora belbahrii</name>
    <dbReference type="NCBI Taxonomy" id="622444"/>
    <lineage>
        <taxon>Eukaryota</taxon>
        <taxon>Sar</taxon>
        <taxon>Stramenopiles</taxon>
        <taxon>Oomycota</taxon>
        <taxon>Peronosporomycetes</taxon>
        <taxon>Peronosporales</taxon>
        <taxon>Peronosporaceae</taxon>
        <taxon>Peronospora</taxon>
    </lineage>
</organism>